<dbReference type="Pfam" id="PF04937">
    <property type="entry name" value="DUF659"/>
    <property type="match status" value="1"/>
</dbReference>
<keyword evidence="5" id="KW-1185">Reference proteome</keyword>
<dbReference type="PANTHER" id="PTHR32166">
    <property type="entry name" value="OSJNBA0013A04.12 PROTEIN"/>
    <property type="match status" value="1"/>
</dbReference>
<protein>
    <recommendedName>
        <fullName evidence="6">DUF659 domain-containing protein</fullName>
    </recommendedName>
</protein>
<dbReference type="Pfam" id="PF05699">
    <property type="entry name" value="Dimer_Tnp_hAT"/>
    <property type="match status" value="1"/>
</dbReference>
<dbReference type="PANTHER" id="PTHR32166:SF81">
    <property type="entry name" value="OS06G0658400 PROTEIN"/>
    <property type="match status" value="1"/>
</dbReference>
<feature type="region of interest" description="Disordered" evidence="1">
    <location>
        <begin position="83"/>
        <end position="105"/>
    </location>
</feature>
<evidence type="ECO:0000259" key="2">
    <source>
        <dbReference type="Pfam" id="PF04937"/>
    </source>
</evidence>
<dbReference type="Proteomes" id="UP000242715">
    <property type="component" value="Unassembled WGS sequence"/>
</dbReference>
<feature type="compositionally biased region" description="Polar residues" evidence="1">
    <location>
        <begin position="1"/>
        <end position="35"/>
    </location>
</feature>
<proteinExistence type="predicted"/>
<dbReference type="EMBL" id="DF973696">
    <property type="protein sequence ID" value="GAU37924.1"/>
    <property type="molecule type" value="Genomic_DNA"/>
</dbReference>
<accession>A0A2Z6MZJ5</accession>
<evidence type="ECO:0000313" key="5">
    <source>
        <dbReference type="Proteomes" id="UP000242715"/>
    </source>
</evidence>
<evidence type="ECO:0000259" key="3">
    <source>
        <dbReference type="Pfam" id="PF05699"/>
    </source>
</evidence>
<dbReference type="GO" id="GO:0046983">
    <property type="term" value="F:protein dimerization activity"/>
    <property type="evidence" value="ECO:0007669"/>
    <property type="project" value="InterPro"/>
</dbReference>
<name>A0A2Z6MZJ5_TRISU</name>
<feature type="region of interest" description="Disordered" evidence="1">
    <location>
        <begin position="1"/>
        <end position="37"/>
    </location>
</feature>
<evidence type="ECO:0008006" key="6">
    <source>
        <dbReference type="Google" id="ProtNLM"/>
    </source>
</evidence>
<dbReference type="InterPro" id="IPR007021">
    <property type="entry name" value="DUF659"/>
</dbReference>
<dbReference type="SUPFAM" id="SSF53098">
    <property type="entry name" value="Ribonuclease H-like"/>
    <property type="match status" value="1"/>
</dbReference>
<feature type="domain" description="HAT C-terminal dimerisation" evidence="3">
    <location>
        <begin position="383"/>
        <end position="426"/>
    </location>
</feature>
<organism evidence="4 5">
    <name type="scientific">Trifolium subterraneum</name>
    <name type="common">Subterranean clover</name>
    <dbReference type="NCBI Taxonomy" id="3900"/>
    <lineage>
        <taxon>Eukaryota</taxon>
        <taxon>Viridiplantae</taxon>
        <taxon>Streptophyta</taxon>
        <taxon>Embryophyta</taxon>
        <taxon>Tracheophyta</taxon>
        <taxon>Spermatophyta</taxon>
        <taxon>Magnoliopsida</taxon>
        <taxon>eudicotyledons</taxon>
        <taxon>Gunneridae</taxon>
        <taxon>Pentapetalae</taxon>
        <taxon>rosids</taxon>
        <taxon>fabids</taxon>
        <taxon>Fabales</taxon>
        <taxon>Fabaceae</taxon>
        <taxon>Papilionoideae</taxon>
        <taxon>50 kb inversion clade</taxon>
        <taxon>NPAAA clade</taxon>
        <taxon>Hologalegina</taxon>
        <taxon>IRL clade</taxon>
        <taxon>Trifolieae</taxon>
        <taxon>Trifolium</taxon>
    </lineage>
</organism>
<evidence type="ECO:0000256" key="1">
    <source>
        <dbReference type="SAM" id="MobiDB-lite"/>
    </source>
</evidence>
<dbReference type="OrthoDB" id="2017576at2759"/>
<evidence type="ECO:0000313" key="4">
    <source>
        <dbReference type="EMBL" id="GAU37924.1"/>
    </source>
</evidence>
<gene>
    <name evidence="4" type="ORF">TSUD_269390</name>
</gene>
<reference evidence="5" key="1">
    <citation type="journal article" date="2017" name="Front. Plant Sci.">
        <title>Climate Clever Clovers: New Paradigm to Reduce the Environmental Footprint of Ruminants by Breeding Low Methanogenic Forages Utilizing Haplotype Variation.</title>
        <authorList>
            <person name="Kaur P."/>
            <person name="Appels R."/>
            <person name="Bayer P.E."/>
            <person name="Keeble-Gagnere G."/>
            <person name="Wang J."/>
            <person name="Hirakawa H."/>
            <person name="Shirasawa K."/>
            <person name="Vercoe P."/>
            <person name="Stefanova K."/>
            <person name="Durmic Z."/>
            <person name="Nichols P."/>
            <person name="Revell C."/>
            <person name="Isobe S.N."/>
            <person name="Edwards D."/>
            <person name="Erskine W."/>
        </authorList>
    </citation>
    <scope>NUCLEOTIDE SEQUENCE [LARGE SCALE GENOMIC DNA]</scope>
    <source>
        <strain evidence="5">cv. Daliak</strain>
    </source>
</reference>
<dbReference type="AlphaFoldDB" id="A0A2Z6MZJ5"/>
<feature type="domain" description="DUF659" evidence="2">
    <location>
        <begin position="160"/>
        <end position="278"/>
    </location>
</feature>
<dbReference type="InterPro" id="IPR008906">
    <property type="entry name" value="HATC_C_dom"/>
</dbReference>
<sequence>MSSQRNNNTGVENSTTNSDTRLTNQFTSGSGSTGSDKPLKAYVIVVEQRRIAICPKVTNEYEAEMTELETIAIEKAKRVQVPFPNGTTSLNPPIDMSKRRRGSDGPLAKAFNNEARDHLSAEIARLFYTAGLPFNVAKNPHFISAFTYAANASISGYVPPNYNFIRTTMFQREKNNVEKLLQPIKGTWYEKGVSIVSDGWIDAQKRPLINFMAISNATPMFLNAIDGTTEFKDKHYIAKLILETISVVGAQNVVQIITDNALVCKAAGSIVEEPIYDMLRSCDTNESNLHLVYEKWDSMIEQVKWTKSHTPLHCLAHSLNPRYYCRQWLDQSPNRVAPHRDNEICTERKHCLRNYFADAHERLEATTEFVKFSSAEGELGQFDSLQDRWNLTPKEWWITYGSSVPKLQSIALKLLSQPSSSSCAERN</sequence>
<dbReference type="InterPro" id="IPR012337">
    <property type="entry name" value="RNaseH-like_sf"/>
</dbReference>